<dbReference type="OrthoDB" id="5459388at2"/>
<name>A0A1T4WL41_9BACT</name>
<dbReference type="RefSeq" id="WP_078716630.1">
    <property type="nucleotide sequence ID" value="NZ_FUYC01000003.1"/>
</dbReference>
<dbReference type="STRING" id="1121449.SAMN02745704_01055"/>
<dbReference type="EMBL" id="FUYC01000003">
    <property type="protein sequence ID" value="SKA77867.1"/>
    <property type="molecule type" value="Genomic_DNA"/>
</dbReference>
<evidence type="ECO:0000313" key="2">
    <source>
        <dbReference type="EMBL" id="SKA77867.1"/>
    </source>
</evidence>
<proteinExistence type="predicted"/>
<gene>
    <name evidence="2" type="ORF">SAMN02745704_01055</name>
</gene>
<dbReference type="Proteomes" id="UP000190027">
    <property type="component" value="Unassembled WGS sequence"/>
</dbReference>
<keyword evidence="3" id="KW-1185">Reference proteome</keyword>
<accession>A0A1T4WL41</accession>
<reference evidence="2 3" key="1">
    <citation type="submission" date="2017-02" db="EMBL/GenBank/DDBJ databases">
        <authorList>
            <person name="Peterson S.W."/>
        </authorList>
    </citation>
    <scope>NUCLEOTIDE SEQUENCE [LARGE SCALE GENOMIC DNA]</scope>
    <source>
        <strain evidence="2 3">DSM 16080</strain>
    </source>
</reference>
<protein>
    <submittedName>
        <fullName evidence="2">Uncharacterized protein</fullName>
    </submittedName>
</protein>
<dbReference type="AlphaFoldDB" id="A0A1T4WL41"/>
<evidence type="ECO:0000313" key="3">
    <source>
        <dbReference type="Proteomes" id="UP000190027"/>
    </source>
</evidence>
<sequence length="146" mass="16752">MIIYIILFILSLAAFFYVRSSITQDHHQRRQGYKEAHATLINQYEELLREQNEINSEIKTLTQQIIRSQHDAPPLRPGRVSKNAPNSEEALSAHMLTSGLITLEQHEKATHTMQTMKLDLLGTCLALGFIDEDTVLELKKMFPPEH</sequence>
<evidence type="ECO:0000256" key="1">
    <source>
        <dbReference type="SAM" id="Coils"/>
    </source>
</evidence>
<keyword evidence="1" id="KW-0175">Coiled coil</keyword>
<organism evidence="2 3">
    <name type="scientific">Paucidesulfovibrio gracilis DSM 16080</name>
    <dbReference type="NCBI Taxonomy" id="1121449"/>
    <lineage>
        <taxon>Bacteria</taxon>
        <taxon>Pseudomonadati</taxon>
        <taxon>Thermodesulfobacteriota</taxon>
        <taxon>Desulfovibrionia</taxon>
        <taxon>Desulfovibrionales</taxon>
        <taxon>Desulfovibrionaceae</taxon>
        <taxon>Paucidesulfovibrio</taxon>
    </lineage>
</organism>
<feature type="coiled-coil region" evidence="1">
    <location>
        <begin position="30"/>
        <end position="64"/>
    </location>
</feature>